<name>A0AAW0REU6_9PEZI</name>
<dbReference type="SUPFAM" id="SSF51735">
    <property type="entry name" value="NAD(P)-binding Rossmann-fold domains"/>
    <property type="match status" value="1"/>
</dbReference>
<dbReference type="Pfam" id="PF00106">
    <property type="entry name" value="adh_short"/>
    <property type="match status" value="1"/>
</dbReference>
<accession>A0AAW0REU6</accession>
<protein>
    <submittedName>
        <fullName evidence="2">Uncharacterized protein</fullName>
    </submittedName>
</protein>
<evidence type="ECO:0000313" key="3">
    <source>
        <dbReference type="Proteomes" id="UP001392437"/>
    </source>
</evidence>
<dbReference type="PRINTS" id="PR00081">
    <property type="entry name" value="GDHRDH"/>
</dbReference>
<evidence type="ECO:0000256" key="1">
    <source>
        <dbReference type="ARBA" id="ARBA00023002"/>
    </source>
</evidence>
<dbReference type="Proteomes" id="UP001392437">
    <property type="component" value="Unassembled WGS sequence"/>
</dbReference>
<dbReference type="InterPro" id="IPR036291">
    <property type="entry name" value="NAD(P)-bd_dom_sf"/>
</dbReference>
<evidence type="ECO:0000313" key="2">
    <source>
        <dbReference type="EMBL" id="KAK8133291.1"/>
    </source>
</evidence>
<gene>
    <name evidence="2" type="ORF">PG999_001464</name>
</gene>
<dbReference type="GO" id="GO:0016491">
    <property type="term" value="F:oxidoreductase activity"/>
    <property type="evidence" value="ECO:0007669"/>
    <property type="project" value="UniProtKB-KW"/>
</dbReference>
<dbReference type="InterPro" id="IPR002347">
    <property type="entry name" value="SDR_fam"/>
</dbReference>
<keyword evidence="1" id="KW-0560">Oxidoreductase</keyword>
<organism evidence="2 3">
    <name type="scientific">Apiospora kogelbergensis</name>
    <dbReference type="NCBI Taxonomy" id="1337665"/>
    <lineage>
        <taxon>Eukaryota</taxon>
        <taxon>Fungi</taxon>
        <taxon>Dikarya</taxon>
        <taxon>Ascomycota</taxon>
        <taxon>Pezizomycotina</taxon>
        <taxon>Sordariomycetes</taxon>
        <taxon>Xylariomycetidae</taxon>
        <taxon>Amphisphaeriales</taxon>
        <taxon>Apiosporaceae</taxon>
        <taxon>Apiospora</taxon>
    </lineage>
</organism>
<comment type="caution">
    <text evidence="2">The sequence shown here is derived from an EMBL/GenBank/DDBJ whole genome shotgun (WGS) entry which is preliminary data.</text>
</comment>
<keyword evidence="3" id="KW-1185">Reference proteome</keyword>
<dbReference type="PANTHER" id="PTHR43157">
    <property type="entry name" value="PHOSPHATIDYLINOSITOL-GLYCAN BIOSYNTHESIS CLASS F PROTEIN-RELATED"/>
    <property type="match status" value="1"/>
</dbReference>
<dbReference type="PANTHER" id="PTHR43157:SF22">
    <property type="entry name" value="SHORT-CHAIN DEHYDROGENASE_REDUCTASE PHMF"/>
    <property type="match status" value="1"/>
</dbReference>
<dbReference type="EMBL" id="JAQQWP010000001">
    <property type="protein sequence ID" value="KAK8133291.1"/>
    <property type="molecule type" value="Genomic_DNA"/>
</dbReference>
<dbReference type="Gene3D" id="3.40.50.720">
    <property type="entry name" value="NAD(P)-binding Rossmann-like Domain"/>
    <property type="match status" value="1"/>
</dbReference>
<sequence length="343" mass="37933">MAAKVINFLRQQCFSPANPKVSFSGKTIIITGANRGLGLEAALKIVALDASRVVLGVRDCVEGERSKNTIEQLTGRKGVMEVWKLDLESYESIQDFSHRASCLDRLDIVVLNAGVLMYKHTESPYGWEESLQINVLSTALLALLLLPVLKKTSQLSSENGQRPVLQFVSSGTYKHVVVADEDRHADNLLGYYSSRARDFDGNKQYALSKLFITYVMQTLASIERAGGEEDMVHVLAVCPGVCKSGLMRNSVGWRMWMIKTVASMTIMRTAEQGSRTLVSGTSLGEEAHGKFWQHDQIQHPFITGRLGEEFRKKVWTDVVEALGKDLRGLPEILDRAGALEAGS</sequence>
<proteinExistence type="predicted"/>
<reference evidence="2 3" key="1">
    <citation type="submission" date="2023-01" db="EMBL/GenBank/DDBJ databases">
        <title>Analysis of 21 Apiospora genomes using comparative genomics revels a genus with tremendous synthesis potential of carbohydrate active enzymes and secondary metabolites.</title>
        <authorList>
            <person name="Sorensen T."/>
        </authorList>
    </citation>
    <scope>NUCLEOTIDE SEQUENCE [LARGE SCALE GENOMIC DNA]</scope>
    <source>
        <strain evidence="2 3">CBS 117206</strain>
    </source>
</reference>
<dbReference type="AlphaFoldDB" id="A0AAW0REU6"/>